<gene>
    <name evidence="1" type="ORF">Rain11_1450</name>
</gene>
<accession>A0A2N3IG83</accession>
<evidence type="ECO:0000313" key="1">
    <source>
        <dbReference type="EMBL" id="PKQ69297.1"/>
    </source>
</evidence>
<protein>
    <recommendedName>
        <fullName evidence="3">DUF4157 domain-containing protein</fullName>
    </recommendedName>
</protein>
<reference evidence="1 2" key="1">
    <citation type="submission" date="2017-06" db="EMBL/GenBank/DDBJ databases">
        <title>Raineya orbicola gen. nov., sp. nov. a slightly thermophilic bacterium of the phylum Bacteroidetes and the description of Raineyaceae fam. nov.</title>
        <authorList>
            <person name="Albuquerque L."/>
            <person name="Polonia A.R.M."/>
            <person name="Barroso C."/>
            <person name="Froufe H.J.C."/>
            <person name="Lage O."/>
            <person name="Lobo-Da-Cunha A."/>
            <person name="Egas C."/>
            <person name="Da Costa M.S."/>
        </authorList>
    </citation>
    <scope>NUCLEOTIDE SEQUENCE [LARGE SCALE GENOMIC DNA]</scope>
    <source>
        <strain evidence="1 2">SPSPC-11</strain>
    </source>
</reference>
<dbReference type="RefSeq" id="WP_207764433.1">
    <property type="nucleotide sequence ID" value="NZ_NKXO01000020.1"/>
</dbReference>
<name>A0A2N3IG83_9BACT</name>
<dbReference type="AlphaFoldDB" id="A0A2N3IG83"/>
<evidence type="ECO:0000313" key="2">
    <source>
        <dbReference type="Proteomes" id="UP000233387"/>
    </source>
</evidence>
<sequence>MFKIILYAPFLKNIQGITLYPFILLKYKHLRKDKFLMNHEEIHLQQQKELLVFPFYVLYLSNYAFNLLRYRNHYQAYRNICFEREAYENEYNLHYLKERKIWAFWKYW</sequence>
<keyword evidence="2" id="KW-1185">Reference proteome</keyword>
<dbReference type="EMBL" id="NKXO01000020">
    <property type="protein sequence ID" value="PKQ69297.1"/>
    <property type="molecule type" value="Genomic_DNA"/>
</dbReference>
<proteinExistence type="predicted"/>
<dbReference type="Proteomes" id="UP000233387">
    <property type="component" value="Unassembled WGS sequence"/>
</dbReference>
<evidence type="ECO:0008006" key="3">
    <source>
        <dbReference type="Google" id="ProtNLM"/>
    </source>
</evidence>
<comment type="caution">
    <text evidence="1">The sequence shown here is derived from an EMBL/GenBank/DDBJ whole genome shotgun (WGS) entry which is preliminary data.</text>
</comment>
<organism evidence="1 2">
    <name type="scientific">Raineya orbicola</name>
    <dbReference type="NCBI Taxonomy" id="2016530"/>
    <lineage>
        <taxon>Bacteria</taxon>
        <taxon>Pseudomonadati</taxon>
        <taxon>Bacteroidota</taxon>
        <taxon>Cytophagia</taxon>
        <taxon>Cytophagales</taxon>
        <taxon>Raineyaceae</taxon>
        <taxon>Raineya</taxon>
    </lineage>
</organism>